<evidence type="ECO:0000313" key="3">
    <source>
        <dbReference type="Proteomes" id="UP000002009"/>
    </source>
</evidence>
<dbReference type="OrthoDB" id="10669403at2759"/>
<keyword evidence="3" id="KW-1185">Reference proteome</keyword>
<feature type="region of interest" description="Disordered" evidence="1">
    <location>
        <begin position="1"/>
        <end position="137"/>
    </location>
</feature>
<dbReference type="GeneID" id="8249434"/>
<feature type="region of interest" description="Disordered" evidence="1">
    <location>
        <begin position="241"/>
        <end position="282"/>
    </location>
</feature>
<proteinExistence type="predicted"/>
<sequence length="404" mass="45059">MTTASLSQCRRLAHHARWRTPDPRSYRRGASSRRSLNRVVVVAADGRFRDEAERRAAIDRLSPPSTSRSTDDGGDARDDDARDPAKAPRVPPPKITRDADRTRPRRFKDALDADRRRKGGAVGRTARMPANDEDPPADVDREALARELRERRRERRVAAVESEAADRLASIVQIVRAELGDPRVLISSSMDGEARNKRFAALYERLEGVGTVEIAFALVKYYWTYWDEAEAGETSEKAAFAAELGDSKSTSEEENDTSTSSSENKENEDDEEDRSTYDEAVDEKTRRALLRAAQLRATQRGDEVRTSSSYYSGDEDFGDEKSAPGDGNKGADDDEYGLMDAVADMVRSYFSVDVVKDEDGNEEMVVMTSPEFLGFLIVAVIVSSRLGRYLVDTYLATPVDPLLR</sequence>
<dbReference type="Proteomes" id="UP000002009">
    <property type="component" value="Chromosome 15"/>
</dbReference>
<dbReference type="AlphaFoldDB" id="C1EHY0"/>
<dbReference type="EMBL" id="CP001333">
    <property type="protein sequence ID" value="ACO67587.1"/>
    <property type="molecule type" value="Genomic_DNA"/>
</dbReference>
<feature type="compositionally biased region" description="Low complexity" evidence="1">
    <location>
        <begin position="32"/>
        <end position="45"/>
    </location>
</feature>
<dbReference type="RefSeq" id="XP_002506329.1">
    <property type="nucleotide sequence ID" value="XM_002506283.1"/>
</dbReference>
<name>C1EHY0_MICCC</name>
<dbReference type="OMA" id="MVVMTSP"/>
<accession>C1EHY0</accession>
<feature type="compositionally biased region" description="Basic and acidic residues" evidence="1">
    <location>
        <begin position="95"/>
        <end position="115"/>
    </location>
</feature>
<organism evidence="2 3">
    <name type="scientific">Micromonas commoda (strain RCC299 / NOUM17 / CCMP2709)</name>
    <name type="common">Picoplanktonic green alga</name>
    <dbReference type="NCBI Taxonomy" id="296587"/>
    <lineage>
        <taxon>Eukaryota</taxon>
        <taxon>Viridiplantae</taxon>
        <taxon>Chlorophyta</taxon>
        <taxon>Mamiellophyceae</taxon>
        <taxon>Mamiellales</taxon>
        <taxon>Mamiellaceae</taxon>
        <taxon>Micromonas</taxon>
    </lineage>
</organism>
<feature type="compositionally biased region" description="Basic and acidic residues" evidence="1">
    <location>
        <begin position="46"/>
        <end position="58"/>
    </location>
</feature>
<evidence type="ECO:0000256" key="1">
    <source>
        <dbReference type="SAM" id="MobiDB-lite"/>
    </source>
</evidence>
<dbReference type="InParanoid" id="C1EHY0"/>
<gene>
    <name evidence="2" type="ORF">MICPUN_104294</name>
</gene>
<evidence type="ECO:0000313" key="2">
    <source>
        <dbReference type="EMBL" id="ACO67587.1"/>
    </source>
</evidence>
<dbReference type="KEGG" id="mis:MICPUN_104294"/>
<reference evidence="2 3" key="1">
    <citation type="journal article" date="2009" name="Science">
        <title>Green evolution and dynamic adaptations revealed by genomes of the marine picoeukaryotes Micromonas.</title>
        <authorList>
            <person name="Worden A.Z."/>
            <person name="Lee J.H."/>
            <person name="Mock T."/>
            <person name="Rouze P."/>
            <person name="Simmons M.P."/>
            <person name="Aerts A.L."/>
            <person name="Allen A.E."/>
            <person name="Cuvelier M.L."/>
            <person name="Derelle E."/>
            <person name="Everett M.V."/>
            <person name="Foulon E."/>
            <person name="Grimwood J."/>
            <person name="Gundlach H."/>
            <person name="Henrissat B."/>
            <person name="Napoli C."/>
            <person name="McDonald S.M."/>
            <person name="Parker M.S."/>
            <person name="Rombauts S."/>
            <person name="Salamov A."/>
            <person name="Von Dassow P."/>
            <person name="Badger J.H."/>
            <person name="Coutinho P.M."/>
            <person name="Demir E."/>
            <person name="Dubchak I."/>
            <person name="Gentemann C."/>
            <person name="Eikrem W."/>
            <person name="Gready J.E."/>
            <person name="John U."/>
            <person name="Lanier W."/>
            <person name="Lindquist E.A."/>
            <person name="Lucas S."/>
            <person name="Mayer K.F."/>
            <person name="Moreau H."/>
            <person name="Not F."/>
            <person name="Otillar R."/>
            <person name="Panaud O."/>
            <person name="Pangilinan J."/>
            <person name="Paulsen I."/>
            <person name="Piegu B."/>
            <person name="Poliakov A."/>
            <person name="Robbens S."/>
            <person name="Schmutz J."/>
            <person name="Toulza E."/>
            <person name="Wyss T."/>
            <person name="Zelensky A."/>
            <person name="Zhou K."/>
            <person name="Armbrust E.V."/>
            <person name="Bhattacharya D."/>
            <person name="Goodenough U.W."/>
            <person name="Van de Peer Y."/>
            <person name="Grigoriev I.V."/>
        </authorList>
    </citation>
    <scope>NUCLEOTIDE SEQUENCE [LARGE SCALE GENOMIC DNA]</scope>
    <source>
        <strain evidence="3">RCC299 / NOUM17</strain>
    </source>
</reference>
<feature type="region of interest" description="Disordered" evidence="1">
    <location>
        <begin position="298"/>
        <end position="333"/>
    </location>
</feature>
<protein>
    <submittedName>
        <fullName evidence="2">Uncharacterized protein</fullName>
    </submittedName>
</protein>
<feature type="compositionally biased region" description="Basic and acidic residues" evidence="1">
    <location>
        <begin position="69"/>
        <end position="86"/>
    </location>
</feature>